<keyword evidence="1" id="KW-0812">Transmembrane</keyword>
<dbReference type="OrthoDB" id="19261at2759"/>
<dbReference type="SMART" id="SM00664">
    <property type="entry name" value="DoH"/>
    <property type="match status" value="1"/>
</dbReference>
<dbReference type="EMBL" id="CAJNOC010002760">
    <property type="protein sequence ID" value="CAF0950126.1"/>
    <property type="molecule type" value="Genomic_DNA"/>
</dbReference>
<dbReference type="GO" id="GO:0005615">
    <property type="term" value="C:extracellular space"/>
    <property type="evidence" value="ECO:0007669"/>
    <property type="project" value="TreeGrafter"/>
</dbReference>
<dbReference type="AlphaFoldDB" id="A0A814CWI8"/>
<protein>
    <recommendedName>
        <fullName evidence="2">DOMON domain-containing protein</fullName>
    </recommendedName>
</protein>
<dbReference type="GO" id="GO:0006589">
    <property type="term" value="P:octopamine biosynthetic process"/>
    <property type="evidence" value="ECO:0007669"/>
    <property type="project" value="TreeGrafter"/>
</dbReference>
<accession>A0A814CWI8</accession>
<dbReference type="InterPro" id="IPR005018">
    <property type="entry name" value="DOMON_domain"/>
</dbReference>
<sequence length="213" mass="24761">LTFLCENIISEITPSESYDQFLDVFENDPEKYKIFWKLIGKNEIQFEVYCRTTGWIGFGLSPEEDMLGDMIFGWVDNNGNSFLEDTHSESKKRPILDVSQDWVLISANEREGQTMLKFKRKLNTCDEKDDLLIDENTKYLLFAWNDNDPSPNEGKWAYHGTNRIIKNQKLLKTSIKIADECSGDSNSSSAKKTIFTLFQSFFIIIPLIFILYF</sequence>
<dbReference type="GO" id="GO:0042420">
    <property type="term" value="P:dopamine catabolic process"/>
    <property type="evidence" value="ECO:0007669"/>
    <property type="project" value="TreeGrafter"/>
</dbReference>
<dbReference type="InterPro" id="IPR045266">
    <property type="entry name" value="DOH_DOMON"/>
</dbReference>
<keyword evidence="1" id="KW-0472">Membrane</keyword>
<keyword evidence="4" id="KW-1185">Reference proteome</keyword>
<evidence type="ECO:0000259" key="2">
    <source>
        <dbReference type="PROSITE" id="PS50836"/>
    </source>
</evidence>
<dbReference type="CDD" id="cd09631">
    <property type="entry name" value="DOMON_DOH"/>
    <property type="match status" value="1"/>
</dbReference>
<feature type="domain" description="DOMON" evidence="2">
    <location>
        <begin position="30"/>
        <end position="145"/>
    </location>
</feature>
<keyword evidence="1" id="KW-1133">Transmembrane helix</keyword>
<feature type="non-terminal residue" evidence="3">
    <location>
        <position position="1"/>
    </location>
</feature>
<dbReference type="PANTHER" id="PTHR10157">
    <property type="entry name" value="DOPAMINE BETA HYDROXYLASE RELATED"/>
    <property type="match status" value="1"/>
</dbReference>
<dbReference type="GO" id="GO:0042421">
    <property type="term" value="P:norepinephrine biosynthetic process"/>
    <property type="evidence" value="ECO:0007669"/>
    <property type="project" value="TreeGrafter"/>
</dbReference>
<organism evidence="3 4">
    <name type="scientific">Brachionus calyciflorus</name>
    <dbReference type="NCBI Taxonomy" id="104777"/>
    <lineage>
        <taxon>Eukaryota</taxon>
        <taxon>Metazoa</taxon>
        <taxon>Spiralia</taxon>
        <taxon>Gnathifera</taxon>
        <taxon>Rotifera</taxon>
        <taxon>Eurotatoria</taxon>
        <taxon>Monogononta</taxon>
        <taxon>Pseudotrocha</taxon>
        <taxon>Ploima</taxon>
        <taxon>Brachionidae</taxon>
        <taxon>Brachionus</taxon>
    </lineage>
</organism>
<dbReference type="GO" id="GO:0004500">
    <property type="term" value="F:dopamine beta-monooxygenase activity"/>
    <property type="evidence" value="ECO:0007669"/>
    <property type="project" value="InterPro"/>
</dbReference>
<dbReference type="Proteomes" id="UP000663879">
    <property type="component" value="Unassembled WGS sequence"/>
</dbReference>
<evidence type="ECO:0000313" key="3">
    <source>
        <dbReference type="EMBL" id="CAF0950126.1"/>
    </source>
</evidence>
<reference evidence="3" key="1">
    <citation type="submission" date="2021-02" db="EMBL/GenBank/DDBJ databases">
        <authorList>
            <person name="Nowell W R."/>
        </authorList>
    </citation>
    <scope>NUCLEOTIDE SEQUENCE</scope>
    <source>
        <strain evidence="3">Ploen Becks lab</strain>
    </source>
</reference>
<feature type="transmembrane region" description="Helical" evidence="1">
    <location>
        <begin position="194"/>
        <end position="212"/>
    </location>
</feature>
<evidence type="ECO:0000256" key="1">
    <source>
        <dbReference type="SAM" id="Phobius"/>
    </source>
</evidence>
<gene>
    <name evidence="3" type="ORF">OXX778_LOCUS13895</name>
</gene>
<proteinExistence type="predicted"/>
<comment type="caution">
    <text evidence="3">The sequence shown here is derived from an EMBL/GenBank/DDBJ whole genome shotgun (WGS) entry which is preliminary data.</text>
</comment>
<dbReference type="GO" id="GO:0030667">
    <property type="term" value="C:secretory granule membrane"/>
    <property type="evidence" value="ECO:0007669"/>
    <property type="project" value="TreeGrafter"/>
</dbReference>
<evidence type="ECO:0000313" key="4">
    <source>
        <dbReference type="Proteomes" id="UP000663879"/>
    </source>
</evidence>
<name>A0A814CWI8_9BILA</name>
<dbReference type="PANTHER" id="PTHR10157:SF23">
    <property type="entry name" value="MOXD1 HOMOLOG 1"/>
    <property type="match status" value="1"/>
</dbReference>
<dbReference type="InterPro" id="IPR000945">
    <property type="entry name" value="DBH-like"/>
</dbReference>
<dbReference type="Pfam" id="PF03351">
    <property type="entry name" value="DOMON"/>
    <property type="match status" value="1"/>
</dbReference>
<dbReference type="PROSITE" id="PS50836">
    <property type="entry name" value="DOMON"/>
    <property type="match status" value="1"/>
</dbReference>